<keyword evidence="1" id="KW-0812">Transmembrane</keyword>
<dbReference type="PANTHER" id="PTHR24177:SF434">
    <property type="entry name" value="PGG DOMAIN-CONTAINING PROTEIN"/>
    <property type="match status" value="1"/>
</dbReference>
<dbReference type="SMART" id="SM00248">
    <property type="entry name" value="ANK"/>
    <property type="match status" value="3"/>
</dbReference>
<feature type="transmembrane region" description="Helical" evidence="1">
    <location>
        <begin position="422"/>
        <end position="447"/>
    </location>
</feature>
<feature type="transmembrane region" description="Helical" evidence="1">
    <location>
        <begin position="453"/>
        <end position="472"/>
    </location>
</feature>
<evidence type="ECO:0000313" key="3">
    <source>
        <dbReference type="EMBL" id="ESR61918.1"/>
    </source>
</evidence>
<reference evidence="3 4" key="1">
    <citation type="submission" date="2013-10" db="EMBL/GenBank/DDBJ databases">
        <authorList>
            <consortium name="International Citrus Genome Consortium"/>
            <person name="Jenkins J."/>
            <person name="Schmutz J."/>
            <person name="Prochnik S."/>
            <person name="Rokhsar D."/>
            <person name="Gmitter F."/>
            <person name="Ollitrault P."/>
            <person name="Machado M."/>
            <person name="Talon M."/>
            <person name="Wincker P."/>
            <person name="Jaillon O."/>
            <person name="Morgante M."/>
        </authorList>
    </citation>
    <scope>NUCLEOTIDE SEQUENCE</scope>
    <source>
        <strain evidence="4">cv. Clemenules</strain>
    </source>
</reference>
<dbReference type="OMA" id="FGFQQYP"/>
<dbReference type="Pfam" id="PF12796">
    <property type="entry name" value="Ank_2"/>
    <property type="match status" value="1"/>
</dbReference>
<dbReference type="GO" id="GO:0016020">
    <property type="term" value="C:membrane"/>
    <property type="evidence" value="ECO:0007669"/>
    <property type="project" value="TreeGrafter"/>
</dbReference>
<dbReference type="EMBL" id="KI536312">
    <property type="protein sequence ID" value="ESR61918.1"/>
    <property type="molecule type" value="Genomic_DNA"/>
</dbReference>
<dbReference type="KEGG" id="cic:CICLE_v10014877mg"/>
<dbReference type="Pfam" id="PF13962">
    <property type="entry name" value="PGG"/>
    <property type="match status" value="1"/>
</dbReference>
<dbReference type="STRING" id="85681.V4TN50"/>
<keyword evidence="1" id="KW-0472">Membrane</keyword>
<dbReference type="SUPFAM" id="SSF48403">
    <property type="entry name" value="Ankyrin repeat"/>
    <property type="match status" value="1"/>
</dbReference>
<dbReference type="Proteomes" id="UP000030687">
    <property type="component" value="Unassembled WGS sequence"/>
</dbReference>
<dbReference type="InterPro" id="IPR002110">
    <property type="entry name" value="Ankyrin_rpt"/>
</dbReference>
<name>V4TN50_CITCL</name>
<evidence type="ECO:0000256" key="1">
    <source>
        <dbReference type="SAM" id="Phobius"/>
    </source>
</evidence>
<dbReference type="PANTHER" id="PTHR24177">
    <property type="entry name" value="CASKIN"/>
    <property type="match status" value="1"/>
</dbReference>
<sequence>MKPENLAKQNEKKKCTALVFAAASGKVELAREMMDHNKKIATIRDEDGSLPIQMAASLGHKDMVEYLYEPTKNSWKAMDRFNLLLTLVETELYDVALQLLGDYPQLATYRPKRNREKAVTALHLLARKNLKSSDFPNPNQGGFLSRRFNLGDKDVENKRKKQAMKLLVERIWEKIVLLEESEILELIMKPRPLIFDAAKQGNFEFLTILIREYPDLVWKVDEKFCSIFHYAVSERHEDVFKLIYEIGAIKDIIVLSQEKETGNNILHLAGKLAPQDRLNIVSGAALQMQRELLWFREVKNVIQSSFVEKENRHHETPRALFTKEHKKLREEGEKWMKDTATSCMIVATLIATVVFAAAFTVPGGTKGETGLPFFDKKVSFQIFAISDAISLVSSSASIVNFLSILTSRYAEEDFLELLPGKLLFGLLTLFISILTMMVVFSTTFFIFFNHERLWIAVLVTVFSSFPVILFIYQHIQLFIDVLRSTYVINSLFQKGKSSLFRKEGEASKRPTKTDLCNGKLTIQCTCSTNV</sequence>
<evidence type="ECO:0000313" key="4">
    <source>
        <dbReference type="Proteomes" id="UP000030687"/>
    </source>
</evidence>
<gene>
    <name evidence="3" type="ORF">CICLE_v10014877mg</name>
</gene>
<evidence type="ECO:0000259" key="2">
    <source>
        <dbReference type="Pfam" id="PF13962"/>
    </source>
</evidence>
<dbReference type="eggNOG" id="KOG0504">
    <property type="taxonomic scope" value="Eukaryota"/>
</dbReference>
<dbReference type="InParanoid" id="V4TN50"/>
<accession>V4TN50</accession>
<protein>
    <recommendedName>
        <fullName evidence="2">PGG domain-containing protein</fullName>
    </recommendedName>
</protein>
<keyword evidence="1" id="KW-1133">Transmembrane helix</keyword>
<organism evidence="3 4">
    <name type="scientific">Citrus clementina</name>
    <name type="common">Clementine</name>
    <name type="synonym">Citrus deliciosa x Citrus sinensis</name>
    <dbReference type="NCBI Taxonomy" id="85681"/>
    <lineage>
        <taxon>Eukaryota</taxon>
        <taxon>Viridiplantae</taxon>
        <taxon>Streptophyta</taxon>
        <taxon>Embryophyta</taxon>
        <taxon>Tracheophyta</taxon>
        <taxon>Spermatophyta</taxon>
        <taxon>Magnoliopsida</taxon>
        <taxon>eudicotyledons</taxon>
        <taxon>Gunneridae</taxon>
        <taxon>Pentapetalae</taxon>
        <taxon>rosids</taxon>
        <taxon>malvids</taxon>
        <taxon>Sapindales</taxon>
        <taxon>Rutaceae</taxon>
        <taxon>Aurantioideae</taxon>
        <taxon>Citrus</taxon>
    </lineage>
</organism>
<dbReference type="InterPro" id="IPR026961">
    <property type="entry name" value="PGG_dom"/>
</dbReference>
<proteinExistence type="predicted"/>
<dbReference type="InterPro" id="IPR036770">
    <property type="entry name" value="Ankyrin_rpt-contain_sf"/>
</dbReference>
<feature type="domain" description="PGG" evidence="2">
    <location>
        <begin position="333"/>
        <end position="445"/>
    </location>
</feature>
<dbReference type="Gramene" id="ESR61918">
    <property type="protein sequence ID" value="ESR61918"/>
    <property type="gene ID" value="CICLE_v10014877mg"/>
</dbReference>
<feature type="transmembrane region" description="Helical" evidence="1">
    <location>
        <begin position="339"/>
        <end position="360"/>
    </location>
</feature>
<dbReference type="AlphaFoldDB" id="V4TN50"/>
<dbReference type="Gene3D" id="1.25.40.20">
    <property type="entry name" value="Ankyrin repeat-containing domain"/>
    <property type="match status" value="2"/>
</dbReference>
<keyword evidence="4" id="KW-1185">Reference proteome</keyword>